<dbReference type="SUPFAM" id="SSF52096">
    <property type="entry name" value="ClpP/crotonase"/>
    <property type="match status" value="1"/>
</dbReference>
<dbReference type="NCBIfam" id="NF005675">
    <property type="entry name" value="PRK07468.1"/>
    <property type="match status" value="1"/>
</dbReference>
<dbReference type="RefSeq" id="WP_235226433.1">
    <property type="nucleotide sequence ID" value="NZ_JAKGAQ010000003.1"/>
</dbReference>
<protein>
    <submittedName>
        <fullName evidence="2">Crotonase/enoyl-CoA hydratase family protein</fullName>
    </submittedName>
</protein>
<reference evidence="2 3" key="1">
    <citation type="submission" date="2022-01" db="EMBL/GenBank/DDBJ databases">
        <title>Octadecabacter sp. nov., isolated from a marine alga.</title>
        <authorList>
            <person name="Jin M.S."/>
            <person name="Kim H.M."/>
            <person name="Han D.M."/>
            <person name="Jung J.J."/>
            <person name="Jeon C.O."/>
        </authorList>
    </citation>
    <scope>NUCLEOTIDE SEQUENCE [LARGE SCALE GENOMIC DNA]</scope>
    <source>
        <strain evidence="2 3">G9-8</strain>
    </source>
</reference>
<dbReference type="InterPro" id="IPR001753">
    <property type="entry name" value="Enoyl-CoA_hydra/iso"/>
</dbReference>
<dbReference type="EMBL" id="JAKGAQ010000003">
    <property type="protein sequence ID" value="MCF2872108.1"/>
    <property type="molecule type" value="Genomic_DNA"/>
</dbReference>
<organism evidence="2 3">
    <name type="scientific">Octadecabacter dasysiphoniae</name>
    <dbReference type="NCBI Taxonomy" id="2909341"/>
    <lineage>
        <taxon>Bacteria</taxon>
        <taxon>Pseudomonadati</taxon>
        <taxon>Pseudomonadota</taxon>
        <taxon>Alphaproteobacteria</taxon>
        <taxon>Rhodobacterales</taxon>
        <taxon>Roseobacteraceae</taxon>
        <taxon>Octadecabacter</taxon>
    </lineage>
</organism>
<evidence type="ECO:0000256" key="1">
    <source>
        <dbReference type="ARBA" id="ARBA00005254"/>
    </source>
</evidence>
<keyword evidence="3" id="KW-1185">Reference proteome</keyword>
<dbReference type="PANTHER" id="PTHR42964:SF1">
    <property type="entry name" value="POLYKETIDE BIOSYNTHESIS ENOYL-COA HYDRATASE PKSH-RELATED"/>
    <property type="match status" value="1"/>
</dbReference>
<evidence type="ECO:0000313" key="2">
    <source>
        <dbReference type="EMBL" id="MCF2872108.1"/>
    </source>
</evidence>
<accession>A0ABS9CXZ3</accession>
<proteinExistence type="inferred from homology"/>
<dbReference type="PANTHER" id="PTHR42964">
    <property type="entry name" value="ENOYL-COA HYDRATASE"/>
    <property type="match status" value="1"/>
</dbReference>
<sequence>MFETLILATDPRGVATLTLNRPNKHNAMSAQMMDDLAHAARQLDRDKAVRVVVMKGAGRSFCAGGDLGWMRDQMGADTDARVTEAHRIADMLGALNAMSKPLIAQVHGNAVGGGLGLCCVADKVFAADTSVFGLTETKLGLMPATIGPYVVARMGGGHARSVFMSSRLFDAAEAQRLGVVAKITTAQDLAAEVEVEVQAYLKCAPDAVAESKEMVLDLGGAPDKAAIDASIAALLKRWDNPETAQGIAAFFDKKPPPWA</sequence>
<name>A0ABS9CXZ3_9RHOB</name>
<dbReference type="Proteomes" id="UP001200557">
    <property type="component" value="Unassembled WGS sequence"/>
</dbReference>
<dbReference type="InterPro" id="IPR029045">
    <property type="entry name" value="ClpP/crotonase-like_dom_sf"/>
</dbReference>
<gene>
    <name evidence="2" type="ORF">L0664_13615</name>
</gene>
<dbReference type="InterPro" id="IPR051683">
    <property type="entry name" value="Enoyl-CoA_Hydratase/Isomerase"/>
</dbReference>
<dbReference type="CDD" id="cd06558">
    <property type="entry name" value="crotonase-like"/>
    <property type="match status" value="1"/>
</dbReference>
<comment type="caution">
    <text evidence="2">The sequence shown here is derived from an EMBL/GenBank/DDBJ whole genome shotgun (WGS) entry which is preliminary data.</text>
</comment>
<evidence type="ECO:0000313" key="3">
    <source>
        <dbReference type="Proteomes" id="UP001200557"/>
    </source>
</evidence>
<comment type="similarity">
    <text evidence="1">Belongs to the enoyl-CoA hydratase/isomerase family.</text>
</comment>
<dbReference type="Pfam" id="PF00378">
    <property type="entry name" value="ECH_1"/>
    <property type="match status" value="1"/>
</dbReference>
<dbReference type="Gene3D" id="3.90.226.10">
    <property type="entry name" value="2-enoyl-CoA Hydratase, Chain A, domain 1"/>
    <property type="match status" value="1"/>
</dbReference>